<dbReference type="SUPFAM" id="SSF110921">
    <property type="entry name" value="2-isopropylmalate synthase LeuA, allosteric (dimerisation) domain"/>
    <property type="match status" value="1"/>
</dbReference>
<organism evidence="11 12">
    <name type="scientific">Desulfofarcimen acetoxidans (strain ATCC 49208 / DSM 771 / KCTC 5769 / VKM B-1644 / 5575)</name>
    <name type="common">Desulfotomaculum acetoxidans</name>
    <dbReference type="NCBI Taxonomy" id="485916"/>
    <lineage>
        <taxon>Bacteria</taxon>
        <taxon>Bacillati</taxon>
        <taxon>Bacillota</taxon>
        <taxon>Clostridia</taxon>
        <taxon>Eubacteriales</taxon>
        <taxon>Peptococcaceae</taxon>
        <taxon>Desulfofarcimen</taxon>
    </lineage>
</organism>
<protein>
    <recommendedName>
        <fullName evidence="8">Citramalate synthase</fullName>
        <ecNumber evidence="8">2.3.3.21</ecNumber>
    </recommendedName>
</protein>
<dbReference type="GO" id="GO:0009097">
    <property type="term" value="P:isoleucine biosynthetic process"/>
    <property type="evidence" value="ECO:0007669"/>
    <property type="project" value="UniProtKB-UniRule"/>
</dbReference>
<dbReference type="Gene3D" id="1.10.238.260">
    <property type="match status" value="1"/>
</dbReference>
<dbReference type="NCBIfam" id="TIGR00977">
    <property type="entry name" value="citramal_synth"/>
    <property type="match status" value="1"/>
</dbReference>
<dbReference type="GO" id="GO:0043714">
    <property type="term" value="F:(R)-citramalate synthase activity"/>
    <property type="evidence" value="ECO:0007669"/>
    <property type="project" value="UniProtKB-UniRule"/>
</dbReference>
<dbReference type="Gene3D" id="3.30.160.270">
    <property type="match status" value="1"/>
</dbReference>
<dbReference type="STRING" id="485916.Dtox_0598"/>
<keyword evidence="5 9" id="KW-0808">Transferase</keyword>
<dbReference type="Pfam" id="PF22617">
    <property type="entry name" value="HCS_D2"/>
    <property type="match status" value="1"/>
</dbReference>
<sequence>MSTIEIYDTTLRDGAQGEGISFSVEDKVKIALRLDKLGVHYIEGGWPGSNPKDSDFFKRIKDFPLEKAVVSAFGSTRKPNSDVKEDVNLKAIVDAGVQVACIFGKTWDFQVVYALNTTLEENLQMIKESVAYLKSNGMQVFYDAEHFFDGCKANTEYALETVKAAQAGGADRIVLCDTNGGTMPWDIQEIVSKVKSVVTVPLGIHCHNDSEMAAANSVIAVQSGVIQVQGTMNGYGERCGNANLCSVIPNLEIKCGLKCLPEGNLAQLTEVSRFVSEVANMHLHNGQPFVGTSAFAHKGGIHVSAIMKNSKTYEHITPELVGNQRRVLVSDQSGLSNLLYKFKELNVDLTQQTEENKQLLMHIKELENQGYQFEGADGSFELLMRRISGQYENPFKLESLRVIMDMKENGPTSTEATIKIWVGDQVKHTAAEGNGPVNALDNALRKSLEGFYPAIKEMQLNDYKVRVLNEKEGTDAVVRVSIETGDGKNSWGTIGVSTNIMEASWQALVDSLAYGLLKQND</sequence>
<evidence type="ECO:0000256" key="2">
    <source>
        <dbReference type="ARBA" id="ARBA00006154"/>
    </source>
</evidence>
<keyword evidence="6" id="KW-0100">Branched-chain amino acid biosynthesis</keyword>
<proteinExistence type="inferred from homology"/>
<keyword evidence="12" id="KW-1185">Reference proteome</keyword>
<evidence type="ECO:0000256" key="1">
    <source>
        <dbReference type="ARBA" id="ARBA00004743"/>
    </source>
</evidence>
<dbReference type="PROSITE" id="PS50991">
    <property type="entry name" value="PYR_CT"/>
    <property type="match status" value="1"/>
</dbReference>
<reference evidence="11 12" key="1">
    <citation type="journal article" date="2009" name="Stand. Genomic Sci.">
        <title>Complete genome sequence of Desulfotomaculum acetoxidans type strain (5575).</title>
        <authorList>
            <person name="Spring S."/>
            <person name="Lapidus A."/>
            <person name="Schroder M."/>
            <person name="Gleim D."/>
            <person name="Sims D."/>
            <person name="Meincke L."/>
            <person name="Glavina Del Rio T."/>
            <person name="Tice H."/>
            <person name="Copeland A."/>
            <person name="Cheng J.F."/>
            <person name="Lucas S."/>
            <person name="Chen F."/>
            <person name="Nolan M."/>
            <person name="Bruce D."/>
            <person name="Goodwin L."/>
            <person name="Pitluck S."/>
            <person name="Ivanova N."/>
            <person name="Mavromatis K."/>
            <person name="Mikhailova N."/>
            <person name="Pati A."/>
            <person name="Chen A."/>
            <person name="Palaniappan K."/>
            <person name="Land M."/>
            <person name="Hauser L."/>
            <person name="Chang Y.J."/>
            <person name="Jeffries C.D."/>
            <person name="Chain P."/>
            <person name="Saunders E."/>
            <person name="Brettin T."/>
            <person name="Detter J.C."/>
            <person name="Goker M."/>
            <person name="Bristow J."/>
            <person name="Eisen J.A."/>
            <person name="Markowitz V."/>
            <person name="Hugenholtz P."/>
            <person name="Kyrpides N.C."/>
            <person name="Klenk H.P."/>
            <person name="Han C."/>
        </authorList>
    </citation>
    <scope>NUCLEOTIDE SEQUENCE [LARGE SCALE GENOMIC DNA]</scope>
    <source>
        <strain evidence="12">ATCC 49208 / DSM 771 / VKM B-1644</strain>
    </source>
</reference>
<dbReference type="InterPro" id="IPR013709">
    <property type="entry name" value="2-isopropylmalate_synth_dimer"/>
</dbReference>
<dbReference type="PANTHER" id="PTHR43538">
    <property type="entry name" value="ALPHA-IPM SYNTHASE/HOMOCITRATE SYNTHASE"/>
    <property type="match status" value="1"/>
</dbReference>
<dbReference type="PANTHER" id="PTHR43538:SF1">
    <property type="entry name" value="(R)-CITRAMALATE SYNTHASE"/>
    <property type="match status" value="1"/>
</dbReference>
<keyword evidence="3" id="KW-0028">Amino-acid biosynthesis</keyword>
<evidence type="ECO:0000256" key="4">
    <source>
        <dbReference type="ARBA" id="ARBA00022624"/>
    </source>
</evidence>
<comment type="similarity">
    <text evidence="2 9">Belongs to the alpha-IPM synthase/homocitrate synthase family.</text>
</comment>
<dbReference type="OrthoDB" id="9804858at2"/>
<dbReference type="SUPFAM" id="SSF51569">
    <property type="entry name" value="Aldolase"/>
    <property type="match status" value="1"/>
</dbReference>
<dbReference type="AlphaFoldDB" id="C8W663"/>
<dbReference type="SMART" id="SM00917">
    <property type="entry name" value="LeuA_dimer"/>
    <property type="match status" value="1"/>
</dbReference>
<evidence type="ECO:0000313" key="12">
    <source>
        <dbReference type="Proteomes" id="UP000002217"/>
    </source>
</evidence>
<dbReference type="InterPro" id="IPR013785">
    <property type="entry name" value="Aldolase_TIM"/>
</dbReference>
<name>C8W663_DESAS</name>
<evidence type="ECO:0000256" key="3">
    <source>
        <dbReference type="ARBA" id="ARBA00022605"/>
    </source>
</evidence>
<dbReference type="RefSeq" id="WP_015756237.1">
    <property type="nucleotide sequence ID" value="NC_013216.1"/>
</dbReference>
<evidence type="ECO:0000256" key="5">
    <source>
        <dbReference type="ARBA" id="ARBA00022679"/>
    </source>
</evidence>
<dbReference type="InterPro" id="IPR002034">
    <property type="entry name" value="AIPM/Hcit_synth_CS"/>
</dbReference>
<dbReference type="PROSITE" id="PS00815">
    <property type="entry name" value="AIPM_HOMOCIT_SYNTH_1"/>
    <property type="match status" value="1"/>
</dbReference>
<dbReference type="GO" id="GO:0009098">
    <property type="term" value="P:L-leucine biosynthetic process"/>
    <property type="evidence" value="ECO:0007669"/>
    <property type="project" value="InterPro"/>
</dbReference>
<evidence type="ECO:0000256" key="7">
    <source>
        <dbReference type="ARBA" id="ARBA00048263"/>
    </source>
</evidence>
<dbReference type="InterPro" id="IPR054691">
    <property type="entry name" value="LeuA/HCS_post-cat"/>
</dbReference>
<evidence type="ECO:0000313" key="11">
    <source>
        <dbReference type="EMBL" id="ACV61518.1"/>
    </source>
</evidence>
<dbReference type="UniPathway" id="UPA00047">
    <property type="reaction ID" value="UER00066"/>
</dbReference>
<evidence type="ECO:0000256" key="9">
    <source>
        <dbReference type="RuleBase" id="RU003523"/>
    </source>
</evidence>
<dbReference type="EMBL" id="CP001720">
    <property type="protein sequence ID" value="ACV61518.1"/>
    <property type="molecule type" value="Genomic_DNA"/>
</dbReference>
<feature type="domain" description="Pyruvate carboxyltransferase" evidence="10">
    <location>
        <begin position="4"/>
        <end position="269"/>
    </location>
</feature>
<dbReference type="EC" id="2.3.3.21" evidence="8"/>
<evidence type="ECO:0000256" key="6">
    <source>
        <dbReference type="ARBA" id="ARBA00023304"/>
    </source>
</evidence>
<dbReference type="GO" id="GO:0003852">
    <property type="term" value="F:2-isopropylmalate synthase activity"/>
    <property type="evidence" value="ECO:0007669"/>
    <property type="project" value="InterPro"/>
</dbReference>
<dbReference type="InterPro" id="IPR036230">
    <property type="entry name" value="LeuA_allosteric_dom_sf"/>
</dbReference>
<accession>C8W663</accession>
<evidence type="ECO:0000259" key="10">
    <source>
        <dbReference type="PROSITE" id="PS50991"/>
    </source>
</evidence>
<dbReference type="CDD" id="cd07941">
    <property type="entry name" value="DRE_TIM_LeuA3"/>
    <property type="match status" value="1"/>
</dbReference>
<comment type="catalytic activity">
    <reaction evidence="7">
        <text>pyruvate + acetyl-CoA + H2O = (3R)-citramalate + CoA + H(+)</text>
        <dbReference type="Rhea" id="RHEA:19045"/>
        <dbReference type="ChEBI" id="CHEBI:15361"/>
        <dbReference type="ChEBI" id="CHEBI:15377"/>
        <dbReference type="ChEBI" id="CHEBI:15378"/>
        <dbReference type="ChEBI" id="CHEBI:30934"/>
        <dbReference type="ChEBI" id="CHEBI:57287"/>
        <dbReference type="ChEBI" id="CHEBI:57288"/>
        <dbReference type="EC" id="2.3.3.21"/>
    </reaction>
</comment>
<dbReference type="KEGG" id="dae:Dtox_0598"/>
<dbReference type="eggNOG" id="COG0119">
    <property type="taxonomic scope" value="Bacteria"/>
</dbReference>
<dbReference type="InterPro" id="IPR005675">
    <property type="entry name" value="Citramal_synthase"/>
</dbReference>
<dbReference type="Proteomes" id="UP000002217">
    <property type="component" value="Chromosome"/>
</dbReference>
<dbReference type="InterPro" id="IPR000891">
    <property type="entry name" value="PYR_CT"/>
</dbReference>
<dbReference type="Gene3D" id="3.20.20.70">
    <property type="entry name" value="Aldolase class I"/>
    <property type="match status" value="1"/>
</dbReference>
<keyword evidence="4" id="KW-0412">Isoleucine biosynthesis</keyword>
<dbReference type="Pfam" id="PF00682">
    <property type="entry name" value="HMGL-like"/>
    <property type="match status" value="1"/>
</dbReference>
<evidence type="ECO:0000256" key="8">
    <source>
        <dbReference type="NCBIfam" id="TIGR00977"/>
    </source>
</evidence>
<dbReference type="Pfam" id="PF08502">
    <property type="entry name" value="LeuA_dimer"/>
    <property type="match status" value="1"/>
</dbReference>
<gene>
    <name evidence="11" type="ordered locus">Dtox_0598</name>
</gene>
<comment type="pathway">
    <text evidence="1">Amino-acid biosynthesis; L-isoleucine biosynthesis; 2-oxobutanoate from pyruvate: step 1/3.</text>
</comment>
<dbReference type="HOGENOM" id="CLU_022158_7_0_9"/>